<evidence type="ECO:0000256" key="3">
    <source>
        <dbReference type="ARBA" id="ARBA00036311"/>
    </source>
</evidence>
<dbReference type="InterPro" id="IPR050645">
    <property type="entry name" value="Histidine_acid_phosphatase"/>
</dbReference>
<name>A0ABD2QI89_9PLAT</name>
<dbReference type="InterPro" id="IPR029033">
    <property type="entry name" value="His_PPase_superfam"/>
</dbReference>
<dbReference type="Proteomes" id="UP001626550">
    <property type="component" value="Unassembled WGS sequence"/>
</dbReference>
<sequence length="300" mass="34601">MWPSLLLLIAIAIKADKVVFLIARHGSRSPCAFFKKDPFIDNWERSPCQLLASGGEEHIALGNFVRNHYKFLPSTFSHDSYFFRSSDTFRTQESAQYFIDGFFKQPKIKIPIASNFKEYDLLLKMSGKCPKYKYLLVRKLLQLYNEYKIPEFLSACKEFEEHGGIDCPDADPIDQLIITLKYCDPILIWHAQNLTNVPAWATQLHSTCKTLNNFKHTEFFSGSEINKIRGGPLTVHIIQMFLCMTKSPFCLNGFIQETWNRLPYQKPSDLKNSDKLKFIGYFAHDSTISALLSHMGVFNK</sequence>
<organism evidence="7 8">
    <name type="scientific">Cichlidogyrus casuarinus</name>
    <dbReference type="NCBI Taxonomy" id="1844966"/>
    <lineage>
        <taxon>Eukaryota</taxon>
        <taxon>Metazoa</taxon>
        <taxon>Spiralia</taxon>
        <taxon>Lophotrochozoa</taxon>
        <taxon>Platyhelminthes</taxon>
        <taxon>Monogenea</taxon>
        <taxon>Monopisthocotylea</taxon>
        <taxon>Dactylogyridea</taxon>
        <taxon>Ancyrocephalidae</taxon>
        <taxon>Cichlidogyrus</taxon>
    </lineage>
</organism>
<evidence type="ECO:0000256" key="6">
    <source>
        <dbReference type="SAM" id="SignalP"/>
    </source>
</evidence>
<evidence type="ECO:0000313" key="8">
    <source>
        <dbReference type="Proteomes" id="UP001626550"/>
    </source>
</evidence>
<dbReference type="Pfam" id="PF00328">
    <property type="entry name" value="His_Phos_2"/>
    <property type="match status" value="1"/>
</dbReference>
<dbReference type="PANTHER" id="PTHR11567">
    <property type="entry name" value="ACID PHOSPHATASE-RELATED"/>
    <property type="match status" value="1"/>
</dbReference>
<comment type="similarity">
    <text evidence="1">Belongs to the histidine acid phosphatase family.</text>
</comment>
<accession>A0ABD2QI89</accession>
<dbReference type="InterPro" id="IPR000560">
    <property type="entry name" value="His_Pase_clade-2"/>
</dbReference>
<dbReference type="SUPFAM" id="SSF53254">
    <property type="entry name" value="Phosphoglycerate mutase-like"/>
    <property type="match status" value="1"/>
</dbReference>
<comment type="catalytic activity">
    <reaction evidence="3">
        <text>3-O-[beta-D-GlcA-(1-&gt;3)-beta-D-Gal-(1-&gt;3)-beta-D-Gal-(1-&gt;4)-beta-D-2-O-P-Xyl]-L-seryl-[protein] + H2O = 3-O-(beta-D-GlcA-(1-&gt;3)-beta-D-Gal-(1-&gt;3)-beta-D-Gal-(1-&gt;4)-beta-D-Xyl)-L-seryl-[protein] + phosphate</text>
        <dbReference type="Rhea" id="RHEA:56512"/>
        <dbReference type="Rhea" id="RHEA-COMP:12573"/>
        <dbReference type="Rhea" id="RHEA-COMP:14559"/>
        <dbReference type="ChEBI" id="CHEBI:15377"/>
        <dbReference type="ChEBI" id="CHEBI:43474"/>
        <dbReference type="ChEBI" id="CHEBI:132093"/>
        <dbReference type="ChEBI" id="CHEBI:140495"/>
    </reaction>
</comment>
<comment type="caution">
    <text evidence="7">The sequence shown here is derived from an EMBL/GenBank/DDBJ whole genome shotgun (WGS) entry which is preliminary data.</text>
</comment>
<dbReference type="GO" id="GO:0016787">
    <property type="term" value="F:hydrolase activity"/>
    <property type="evidence" value="ECO:0007669"/>
    <property type="project" value="UniProtKB-KW"/>
</dbReference>
<dbReference type="Gene3D" id="3.40.50.1240">
    <property type="entry name" value="Phosphoglycerate mutase-like"/>
    <property type="match status" value="1"/>
</dbReference>
<evidence type="ECO:0000256" key="1">
    <source>
        <dbReference type="ARBA" id="ARBA00005375"/>
    </source>
</evidence>
<keyword evidence="6" id="KW-0732">Signal</keyword>
<protein>
    <recommendedName>
        <fullName evidence="4">2-phosphoxylose phosphatase 1</fullName>
    </recommendedName>
    <alternativeName>
        <fullName evidence="5">Acid phosphatase-like protein 2</fullName>
    </alternativeName>
</protein>
<gene>
    <name evidence="7" type="ORF">Ciccas_002105</name>
</gene>
<dbReference type="CDD" id="cd07061">
    <property type="entry name" value="HP_HAP_like"/>
    <property type="match status" value="1"/>
</dbReference>
<evidence type="ECO:0000256" key="2">
    <source>
        <dbReference type="ARBA" id="ARBA00022801"/>
    </source>
</evidence>
<keyword evidence="2" id="KW-0378">Hydrolase</keyword>
<evidence type="ECO:0000256" key="5">
    <source>
        <dbReference type="ARBA" id="ARBA00041499"/>
    </source>
</evidence>
<evidence type="ECO:0000256" key="4">
    <source>
        <dbReference type="ARBA" id="ARBA00040357"/>
    </source>
</evidence>
<dbReference type="PANTHER" id="PTHR11567:SF110">
    <property type="entry name" value="2-PHOSPHOXYLOSE PHOSPHATASE 1"/>
    <property type="match status" value="1"/>
</dbReference>
<proteinExistence type="inferred from homology"/>
<evidence type="ECO:0000313" key="7">
    <source>
        <dbReference type="EMBL" id="KAL3319232.1"/>
    </source>
</evidence>
<feature type="chain" id="PRO_5044781815" description="2-phosphoxylose phosphatase 1" evidence="6">
    <location>
        <begin position="16"/>
        <end position="300"/>
    </location>
</feature>
<dbReference type="EMBL" id="JBJKFK010000157">
    <property type="protein sequence ID" value="KAL3319232.1"/>
    <property type="molecule type" value="Genomic_DNA"/>
</dbReference>
<feature type="signal peptide" evidence="6">
    <location>
        <begin position="1"/>
        <end position="15"/>
    </location>
</feature>
<reference evidence="7 8" key="1">
    <citation type="submission" date="2024-11" db="EMBL/GenBank/DDBJ databases">
        <title>Adaptive evolution of stress response genes in parasites aligns with host niche diversity.</title>
        <authorList>
            <person name="Hahn C."/>
            <person name="Resl P."/>
        </authorList>
    </citation>
    <scope>NUCLEOTIDE SEQUENCE [LARGE SCALE GENOMIC DNA]</scope>
    <source>
        <strain evidence="7">EGGRZ-B1_66</strain>
        <tissue evidence="7">Body</tissue>
    </source>
</reference>
<keyword evidence="8" id="KW-1185">Reference proteome</keyword>
<dbReference type="AlphaFoldDB" id="A0ABD2QI89"/>